<dbReference type="RefSeq" id="WP_345486455.1">
    <property type="nucleotide sequence ID" value="NZ_JBHMCT010000005.1"/>
</dbReference>
<dbReference type="SMART" id="SM00862">
    <property type="entry name" value="Trans_reg_C"/>
    <property type="match status" value="1"/>
</dbReference>
<dbReference type="InterPro" id="IPR051677">
    <property type="entry name" value="AfsR-DnrI-RedD_regulator"/>
</dbReference>
<evidence type="ECO:0000313" key="8">
    <source>
        <dbReference type="EMBL" id="MFB9553436.1"/>
    </source>
</evidence>
<organism evidence="8 9">
    <name type="scientific">Streptomyces roseoviridis</name>
    <dbReference type="NCBI Taxonomy" id="67361"/>
    <lineage>
        <taxon>Bacteria</taxon>
        <taxon>Bacillati</taxon>
        <taxon>Actinomycetota</taxon>
        <taxon>Actinomycetes</taxon>
        <taxon>Kitasatosporales</taxon>
        <taxon>Streptomycetaceae</taxon>
        <taxon>Streptomyces</taxon>
    </lineage>
</organism>
<dbReference type="CDD" id="cd15831">
    <property type="entry name" value="BTAD"/>
    <property type="match status" value="1"/>
</dbReference>
<dbReference type="SUPFAM" id="SSF48452">
    <property type="entry name" value="TPR-like"/>
    <property type="match status" value="1"/>
</dbReference>
<evidence type="ECO:0000256" key="4">
    <source>
        <dbReference type="ARBA" id="ARBA00023125"/>
    </source>
</evidence>
<evidence type="ECO:0000256" key="6">
    <source>
        <dbReference type="PROSITE-ProRule" id="PRU01091"/>
    </source>
</evidence>
<gene>
    <name evidence="8" type="ORF">ACFFTP_04390</name>
</gene>
<evidence type="ECO:0000256" key="1">
    <source>
        <dbReference type="ARBA" id="ARBA00005820"/>
    </source>
</evidence>
<dbReference type="InterPro" id="IPR016032">
    <property type="entry name" value="Sig_transdc_resp-reg_C-effctor"/>
</dbReference>
<comment type="caution">
    <text evidence="8">The sequence shown here is derived from an EMBL/GenBank/DDBJ whole genome shotgun (WGS) entry which is preliminary data.</text>
</comment>
<dbReference type="PANTHER" id="PTHR35807">
    <property type="entry name" value="TRANSCRIPTIONAL REGULATOR REDD-RELATED"/>
    <property type="match status" value="1"/>
</dbReference>
<dbReference type="InterPro" id="IPR001867">
    <property type="entry name" value="OmpR/PhoB-type_DNA-bd"/>
</dbReference>
<dbReference type="InterPro" id="IPR005158">
    <property type="entry name" value="BTAD"/>
</dbReference>
<dbReference type="Gene3D" id="1.10.10.10">
    <property type="entry name" value="Winged helix-like DNA-binding domain superfamily/Winged helix DNA-binding domain"/>
    <property type="match status" value="1"/>
</dbReference>
<dbReference type="PANTHER" id="PTHR35807:SF1">
    <property type="entry name" value="TRANSCRIPTIONAL REGULATOR REDD"/>
    <property type="match status" value="1"/>
</dbReference>
<keyword evidence="4 6" id="KW-0238">DNA-binding</keyword>
<dbReference type="InterPro" id="IPR036388">
    <property type="entry name" value="WH-like_DNA-bd_sf"/>
</dbReference>
<dbReference type="Proteomes" id="UP001589716">
    <property type="component" value="Unassembled WGS sequence"/>
</dbReference>
<dbReference type="SUPFAM" id="SSF46894">
    <property type="entry name" value="C-terminal effector domain of the bipartite response regulators"/>
    <property type="match status" value="1"/>
</dbReference>
<sequence>MTREPAFLALGALVVHGPHGEVKLSGNRQRILLTMLLLEGNRVVAVDRLIRAIWGDSPPATARSQIRICVSSLRRQFAAGDVPATIETHKTGYRLRAPEAAIDLHRFGQLISRARGGAANRPDLELASLYREALALWRGPLGEGLGSPLLDTVALKYHEDYHSALEDCYELELRLGYHRRVLGELTHHVSEHPFRETLIAQLMIALYRSGRTADALALFRDTHRRFRDELGIVPGERLQSIESLILGATDHAHQHADRQPYTDQTLLFGQPAAAAPTRH</sequence>
<keyword evidence="5" id="KW-0804">Transcription</keyword>
<dbReference type="SMART" id="SM01043">
    <property type="entry name" value="BTAD"/>
    <property type="match status" value="1"/>
</dbReference>
<evidence type="ECO:0000256" key="2">
    <source>
        <dbReference type="ARBA" id="ARBA00023012"/>
    </source>
</evidence>
<evidence type="ECO:0000256" key="5">
    <source>
        <dbReference type="ARBA" id="ARBA00023163"/>
    </source>
</evidence>
<keyword evidence="2" id="KW-0902">Two-component regulatory system</keyword>
<dbReference type="Pfam" id="PF03704">
    <property type="entry name" value="BTAD"/>
    <property type="match status" value="1"/>
</dbReference>
<dbReference type="Gene3D" id="1.25.40.10">
    <property type="entry name" value="Tetratricopeptide repeat domain"/>
    <property type="match status" value="1"/>
</dbReference>
<accession>A0ABV5QIZ3</accession>
<comment type="similarity">
    <text evidence="1">Belongs to the AfsR/DnrI/RedD regulatory family.</text>
</comment>
<dbReference type="EMBL" id="JBHMCT010000005">
    <property type="protein sequence ID" value="MFB9553436.1"/>
    <property type="molecule type" value="Genomic_DNA"/>
</dbReference>
<feature type="DNA-binding region" description="OmpR/PhoB-type" evidence="6">
    <location>
        <begin position="1"/>
        <end position="97"/>
    </location>
</feature>
<dbReference type="Pfam" id="PF00486">
    <property type="entry name" value="Trans_reg_C"/>
    <property type="match status" value="1"/>
</dbReference>
<keyword evidence="9" id="KW-1185">Reference proteome</keyword>
<reference evidence="8 9" key="1">
    <citation type="submission" date="2024-09" db="EMBL/GenBank/DDBJ databases">
        <authorList>
            <person name="Sun Q."/>
            <person name="Mori K."/>
        </authorList>
    </citation>
    <scope>NUCLEOTIDE SEQUENCE [LARGE SCALE GENOMIC DNA]</scope>
    <source>
        <strain evidence="8 9">JCM 4414</strain>
    </source>
</reference>
<keyword evidence="3" id="KW-0805">Transcription regulation</keyword>
<proteinExistence type="inferred from homology"/>
<dbReference type="PROSITE" id="PS51755">
    <property type="entry name" value="OMPR_PHOB"/>
    <property type="match status" value="1"/>
</dbReference>
<evidence type="ECO:0000259" key="7">
    <source>
        <dbReference type="PROSITE" id="PS51755"/>
    </source>
</evidence>
<protein>
    <submittedName>
        <fullName evidence="8">AfsR/SARP family transcriptional regulator</fullName>
    </submittedName>
</protein>
<evidence type="ECO:0000256" key="3">
    <source>
        <dbReference type="ARBA" id="ARBA00023015"/>
    </source>
</evidence>
<evidence type="ECO:0000313" key="9">
    <source>
        <dbReference type="Proteomes" id="UP001589716"/>
    </source>
</evidence>
<name>A0ABV5QIZ3_9ACTN</name>
<dbReference type="InterPro" id="IPR011990">
    <property type="entry name" value="TPR-like_helical_dom_sf"/>
</dbReference>
<feature type="domain" description="OmpR/PhoB-type" evidence="7">
    <location>
        <begin position="1"/>
        <end position="97"/>
    </location>
</feature>